<dbReference type="PATRIC" id="fig|28229.3.peg.1868"/>
<organism evidence="3 4">
    <name type="scientific">Colwellia psychrerythraea</name>
    <name type="common">Vibrio psychroerythus</name>
    <dbReference type="NCBI Taxonomy" id="28229"/>
    <lineage>
        <taxon>Bacteria</taxon>
        <taxon>Pseudomonadati</taxon>
        <taxon>Pseudomonadota</taxon>
        <taxon>Gammaproteobacteria</taxon>
        <taxon>Alteromonadales</taxon>
        <taxon>Colwelliaceae</taxon>
        <taxon>Colwellia</taxon>
    </lineage>
</organism>
<dbReference type="AlphaFoldDB" id="A0A099KZE5"/>
<evidence type="ECO:0000259" key="2">
    <source>
        <dbReference type="Pfam" id="PF14086"/>
    </source>
</evidence>
<dbReference type="PROSITE" id="PS51257">
    <property type="entry name" value="PROKAR_LIPOPROTEIN"/>
    <property type="match status" value="1"/>
</dbReference>
<feature type="signal peptide" evidence="1">
    <location>
        <begin position="1"/>
        <end position="25"/>
    </location>
</feature>
<gene>
    <name evidence="3" type="ORF">GAB14E_2247</name>
</gene>
<dbReference type="OrthoDB" id="5574393at2"/>
<dbReference type="EMBL" id="JQEC01000016">
    <property type="protein sequence ID" value="KGJ95013.1"/>
    <property type="molecule type" value="Genomic_DNA"/>
</dbReference>
<evidence type="ECO:0000313" key="4">
    <source>
        <dbReference type="Proteomes" id="UP000029868"/>
    </source>
</evidence>
<proteinExistence type="predicted"/>
<name>A0A099KZE5_COLPS</name>
<sequence length="82" mass="8882">MSKIIKLILLRILLCCCVVSVTGCASINIEPWVKPYERQNLADPIMSNNRHPIANMHIAHVYEARESSRGAEGTGGGGCGCN</sequence>
<feature type="chain" id="PRO_5001949187" description="DUF4266 domain-containing protein" evidence="1">
    <location>
        <begin position="26"/>
        <end position="82"/>
    </location>
</feature>
<comment type="caution">
    <text evidence="3">The sequence shown here is derived from an EMBL/GenBank/DDBJ whole genome shotgun (WGS) entry which is preliminary data.</text>
</comment>
<reference evidence="3 4" key="1">
    <citation type="submission" date="2014-08" db="EMBL/GenBank/DDBJ databases">
        <title>Genomic and Phenotypic Diversity of Colwellia psychrerythraea strains from Disparate Marine Basins.</title>
        <authorList>
            <person name="Techtmann S.M."/>
            <person name="Stelling S.C."/>
            <person name="Utturkar S.M."/>
            <person name="Alshibli N."/>
            <person name="Harris A."/>
            <person name="Brown S.D."/>
            <person name="Hazen T.C."/>
        </authorList>
    </citation>
    <scope>NUCLEOTIDE SEQUENCE [LARGE SCALE GENOMIC DNA]</scope>
    <source>
        <strain evidence="3 4">GAB14E</strain>
    </source>
</reference>
<dbReference type="Pfam" id="PF14086">
    <property type="entry name" value="DUF4266"/>
    <property type="match status" value="1"/>
</dbReference>
<evidence type="ECO:0000256" key="1">
    <source>
        <dbReference type="SAM" id="SignalP"/>
    </source>
</evidence>
<dbReference type="Proteomes" id="UP000029868">
    <property type="component" value="Unassembled WGS sequence"/>
</dbReference>
<feature type="domain" description="DUF4266" evidence="2">
    <location>
        <begin position="33"/>
        <end position="82"/>
    </location>
</feature>
<protein>
    <recommendedName>
        <fullName evidence="2">DUF4266 domain-containing protein</fullName>
    </recommendedName>
</protein>
<keyword evidence="1" id="KW-0732">Signal</keyword>
<evidence type="ECO:0000313" key="3">
    <source>
        <dbReference type="EMBL" id="KGJ95013.1"/>
    </source>
</evidence>
<dbReference type="InterPro" id="IPR025362">
    <property type="entry name" value="DUF4266"/>
</dbReference>
<accession>A0A099KZE5</accession>
<dbReference type="RefSeq" id="WP_081967780.1">
    <property type="nucleotide sequence ID" value="NZ_JQEC01000016.1"/>
</dbReference>